<proteinExistence type="predicted"/>
<dbReference type="SUPFAM" id="SSF48726">
    <property type="entry name" value="Immunoglobulin"/>
    <property type="match status" value="3"/>
</dbReference>
<dbReference type="EMBL" id="CAJNOC010000921">
    <property type="protein sequence ID" value="CAF0817385.1"/>
    <property type="molecule type" value="Genomic_DNA"/>
</dbReference>
<dbReference type="OrthoDB" id="8611351at2759"/>
<evidence type="ECO:0000313" key="4">
    <source>
        <dbReference type="EMBL" id="CAF0817385.1"/>
    </source>
</evidence>
<dbReference type="InterPro" id="IPR036179">
    <property type="entry name" value="Ig-like_dom_sf"/>
</dbReference>
<dbReference type="InterPro" id="IPR013783">
    <property type="entry name" value="Ig-like_fold"/>
</dbReference>
<dbReference type="PROSITE" id="PS50835">
    <property type="entry name" value="IG_LIKE"/>
    <property type="match status" value="2"/>
</dbReference>
<dbReference type="InterPro" id="IPR003598">
    <property type="entry name" value="Ig_sub2"/>
</dbReference>
<dbReference type="Gene3D" id="2.60.120.200">
    <property type="match status" value="1"/>
</dbReference>
<dbReference type="PROSITE" id="PS50025">
    <property type="entry name" value="LAM_G_DOMAIN"/>
    <property type="match status" value="1"/>
</dbReference>
<dbReference type="AlphaFoldDB" id="A0A813U243"/>
<accession>A0A813U243</accession>
<dbReference type="SMART" id="SM00408">
    <property type="entry name" value="IGc2"/>
    <property type="match status" value="2"/>
</dbReference>
<organism evidence="4 5">
    <name type="scientific">Brachionus calyciflorus</name>
    <dbReference type="NCBI Taxonomy" id="104777"/>
    <lineage>
        <taxon>Eukaryota</taxon>
        <taxon>Metazoa</taxon>
        <taxon>Spiralia</taxon>
        <taxon>Gnathifera</taxon>
        <taxon>Rotifera</taxon>
        <taxon>Eurotatoria</taxon>
        <taxon>Monogononta</taxon>
        <taxon>Pseudotrocha</taxon>
        <taxon>Ploima</taxon>
        <taxon>Brachionidae</taxon>
        <taxon>Brachionus</taxon>
    </lineage>
</organism>
<feature type="domain" description="Laminin G" evidence="2">
    <location>
        <begin position="497"/>
        <end position="664"/>
    </location>
</feature>
<dbReference type="Pfam" id="PF02210">
    <property type="entry name" value="Laminin_G_2"/>
    <property type="match status" value="1"/>
</dbReference>
<dbReference type="Gene3D" id="2.60.40.10">
    <property type="entry name" value="Immunoglobulins"/>
    <property type="match status" value="2"/>
</dbReference>
<feature type="domain" description="Ig-like" evidence="3">
    <location>
        <begin position="429"/>
        <end position="496"/>
    </location>
</feature>
<dbReference type="InterPro" id="IPR013151">
    <property type="entry name" value="Immunoglobulin_dom"/>
</dbReference>
<dbReference type="InterPro" id="IPR007110">
    <property type="entry name" value="Ig-like_dom"/>
</dbReference>
<reference evidence="4" key="1">
    <citation type="submission" date="2021-02" db="EMBL/GenBank/DDBJ databases">
        <authorList>
            <person name="Nowell W R."/>
        </authorList>
    </citation>
    <scope>NUCLEOTIDE SEQUENCE</scope>
    <source>
        <strain evidence="4">Ploen Becks lab</strain>
    </source>
</reference>
<dbReference type="SUPFAM" id="SSF49899">
    <property type="entry name" value="Concanavalin A-like lectins/glucanases"/>
    <property type="match status" value="1"/>
</dbReference>
<dbReference type="SMART" id="SM00409">
    <property type="entry name" value="IG"/>
    <property type="match status" value="3"/>
</dbReference>
<evidence type="ECO:0000256" key="1">
    <source>
        <dbReference type="PROSITE-ProRule" id="PRU00122"/>
    </source>
</evidence>
<comment type="caution">
    <text evidence="1">Lacks conserved residue(s) required for the propagation of feature annotation.</text>
</comment>
<dbReference type="Pfam" id="PF00047">
    <property type="entry name" value="ig"/>
    <property type="match status" value="1"/>
</dbReference>
<protein>
    <submittedName>
        <fullName evidence="4">Uncharacterized protein</fullName>
    </submittedName>
</protein>
<evidence type="ECO:0000259" key="3">
    <source>
        <dbReference type="PROSITE" id="PS50835"/>
    </source>
</evidence>
<sequence length="695" mass="81233">MMKRFFILEKNIKNASIKWTQNGNKAKIDRNKIIFKNQTGFFSGIYECEGVDNEQKTNLFYSIVKEGDLVKGKVKTFMYSPKNNRPKIRFDFLTNIHNISLNDSVKINCTSNNAVKIEWKIGNKIIKSSFLFIENFSYKNLKFYECKTSNRYGNTSIGIRFNKKTNDTYEGVIENPKENSKNRLKKSSEKNFIEKKMPSLTIALESPRKNFIKIGDKIELKCSVNNHFKKTRVNWFKETDHNHQDLKTKQVSETEKVLIIDSFEPNFIGIYTCKAEIEDSIYYNHKNWLKIFIGNSVHENLYEIRAIDSKLTPSLVFKLNQKHTNLKIECRNNERNSTVVWSKIEGSSSEWYSNRNIIKLKPEINTDYECASENELGTTRVKFKVDKINSENNFEAYFNQFTSILKKEKALDGIIKRDINRTFIVAKLGSSVILECPVKKFDDSVFWFKSSRRIIEHEKIDSKDLYINSTSQKDTGFYECITDNYKEAHALNLVISEKLPILTEKSLLAYNVSKFFKKKNFSITLSFKTSKENGTLFTILSKENDENMILSIKNGYIFFESRQKDAFEVLIKIPHQIQYKRMNTIKVFLNSSEISFVLNRQKYKSFLNYQINKKNSLMYIGSKGLIDKWDNFNGIFTSLKINERKLDLVNSALVIKNIKLKEECSNLNCRKDEVCVVSQNEKGFKCYCSKSKCDR</sequence>
<name>A0A813U243_9BILA</name>
<comment type="caution">
    <text evidence="4">The sequence shown here is derived from an EMBL/GenBank/DDBJ whole genome shotgun (WGS) entry which is preliminary data.</text>
</comment>
<evidence type="ECO:0000313" key="5">
    <source>
        <dbReference type="Proteomes" id="UP000663879"/>
    </source>
</evidence>
<dbReference type="InterPro" id="IPR013320">
    <property type="entry name" value="ConA-like_dom_sf"/>
</dbReference>
<dbReference type="PANTHER" id="PTHR46013:SF4">
    <property type="entry name" value="B-CELL RECEPTOR CD22-RELATED"/>
    <property type="match status" value="1"/>
</dbReference>
<dbReference type="PANTHER" id="PTHR46013">
    <property type="entry name" value="VASCULAR CELL ADHESION MOLECULE 1"/>
    <property type="match status" value="1"/>
</dbReference>
<keyword evidence="5" id="KW-1185">Reference proteome</keyword>
<dbReference type="InterPro" id="IPR001791">
    <property type="entry name" value="Laminin_G"/>
</dbReference>
<evidence type="ECO:0000259" key="2">
    <source>
        <dbReference type="PROSITE" id="PS50025"/>
    </source>
</evidence>
<dbReference type="Pfam" id="PF13927">
    <property type="entry name" value="Ig_3"/>
    <property type="match status" value="1"/>
</dbReference>
<gene>
    <name evidence="4" type="ORF">OXX778_LOCUS7281</name>
</gene>
<feature type="domain" description="Ig-like" evidence="3">
    <location>
        <begin position="198"/>
        <end position="276"/>
    </location>
</feature>
<dbReference type="InterPro" id="IPR003599">
    <property type="entry name" value="Ig_sub"/>
</dbReference>
<dbReference type="Proteomes" id="UP000663879">
    <property type="component" value="Unassembled WGS sequence"/>
</dbReference>